<dbReference type="Pfam" id="PF14559">
    <property type="entry name" value="TPR_19"/>
    <property type="match status" value="1"/>
</dbReference>
<dbReference type="Pfam" id="PF13432">
    <property type="entry name" value="TPR_16"/>
    <property type="match status" value="1"/>
</dbReference>
<evidence type="ECO:0000313" key="6">
    <source>
        <dbReference type="Proteomes" id="UP000255283"/>
    </source>
</evidence>
<keyword evidence="2 3" id="KW-0802">TPR repeat</keyword>
<proteinExistence type="predicted"/>
<dbReference type="RefSeq" id="WP_115153612.1">
    <property type="nucleotide sequence ID" value="NZ_DBFWLE010000007.1"/>
</dbReference>
<feature type="repeat" description="TPR" evidence="3">
    <location>
        <begin position="405"/>
        <end position="438"/>
    </location>
</feature>
<reference evidence="5 6" key="1">
    <citation type="submission" date="2018-06" db="EMBL/GenBank/DDBJ databases">
        <authorList>
            <consortium name="Pathogen Informatics"/>
            <person name="Doyle S."/>
        </authorList>
    </citation>
    <scope>NUCLEOTIDE SEQUENCE [LARGE SCALE GENOMIC DNA]</scope>
    <source>
        <strain evidence="5 6">NCTC13063</strain>
    </source>
</reference>
<keyword evidence="4" id="KW-1133">Transmembrane helix</keyword>
<keyword evidence="4" id="KW-0472">Membrane</keyword>
<keyword evidence="1" id="KW-0677">Repeat</keyword>
<dbReference type="Proteomes" id="UP000255283">
    <property type="component" value="Unassembled WGS sequence"/>
</dbReference>
<dbReference type="Pfam" id="PF13181">
    <property type="entry name" value="TPR_8"/>
    <property type="match status" value="2"/>
</dbReference>
<evidence type="ECO:0000256" key="3">
    <source>
        <dbReference type="PROSITE-ProRule" id="PRU00339"/>
    </source>
</evidence>
<comment type="caution">
    <text evidence="5">The sequence shown here is derived from an EMBL/GenBank/DDBJ whole genome shotgun (WGS) entry which is preliminary data.</text>
</comment>
<evidence type="ECO:0000256" key="1">
    <source>
        <dbReference type="ARBA" id="ARBA00022737"/>
    </source>
</evidence>
<evidence type="ECO:0000256" key="4">
    <source>
        <dbReference type="SAM" id="Phobius"/>
    </source>
</evidence>
<feature type="transmembrane region" description="Helical" evidence="4">
    <location>
        <begin position="12"/>
        <end position="31"/>
    </location>
</feature>
<dbReference type="InterPro" id="IPR019734">
    <property type="entry name" value="TPR_rpt"/>
</dbReference>
<organism evidence="5 6">
    <name type="scientific">Segatella buccae</name>
    <dbReference type="NCBI Taxonomy" id="28126"/>
    <lineage>
        <taxon>Bacteria</taxon>
        <taxon>Pseudomonadati</taxon>
        <taxon>Bacteroidota</taxon>
        <taxon>Bacteroidia</taxon>
        <taxon>Bacteroidales</taxon>
        <taxon>Prevotellaceae</taxon>
        <taxon>Segatella</taxon>
    </lineage>
</organism>
<name>A0AAQ1ZJF3_9BACT</name>
<dbReference type="PANTHER" id="PTHR44943">
    <property type="entry name" value="CELLULOSE SYNTHASE OPERON PROTEIN C"/>
    <property type="match status" value="1"/>
</dbReference>
<dbReference type="PANTHER" id="PTHR44943:SF8">
    <property type="entry name" value="TPR REPEAT-CONTAINING PROTEIN MJ0263"/>
    <property type="match status" value="1"/>
</dbReference>
<dbReference type="Gene3D" id="1.25.40.10">
    <property type="entry name" value="Tetratricopeptide repeat domain"/>
    <property type="match status" value="3"/>
</dbReference>
<dbReference type="EMBL" id="UGTJ01000001">
    <property type="protein sequence ID" value="SUB80022.1"/>
    <property type="molecule type" value="Genomic_DNA"/>
</dbReference>
<keyword evidence="4" id="KW-0812">Transmembrane</keyword>
<feature type="repeat" description="TPR" evidence="3">
    <location>
        <begin position="93"/>
        <end position="126"/>
    </location>
</feature>
<dbReference type="SUPFAM" id="SSF48452">
    <property type="entry name" value="TPR-like"/>
    <property type="match status" value="2"/>
</dbReference>
<evidence type="ECO:0000256" key="2">
    <source>
        <dbReference type="ARBA" id="ARBA00022803"/>
    </source>
</evidence>
<sequence length="599" mass="68569">MGTERKNIVLKIKVQYIVILCLLVPILTLALPSSGRHKRGVVPVKTEQDSLSVDARRRFDYFFLEAARQLSAGRHDAAFDLFQHARNIDPRAAEVYYYLAMYYSSMKNDSTALAYLLKAAELNPDNTAYMERVAQHYIGSGNYPKAIEAYENLYAHNHDNTEVLQMLSQLYQQQKQPAKVIETLNRLETAQGESEQLTLAKMQVYDMAGDKKAAYRALKSLVDNHPLDLNYQVMLGNWLMQNERQKEAYKYFMGVLKEEPENAYAQSSLYDYYNAIGQEGLADRLLDRMLLNPKTEMATKTTLMRQLIHKNETSGGDSTEVLAVFNRVLALPQSNADMAELKAAYMSLKKMPEDSVMQAFRHVLDIAPDNAGARLQLIQALWAKKNYDGVIAMCRPAQQYNPDEMAFYYFMGMAYYQKEQTDAALDAFRRGVSQIKSNSNPEFVSDFYALMGDILNQKGRTEEAFAAYDSCLQWKSDNIACLNNYAYYLSVRNQELPKAEQMSYKTIKAEPKNATYLDTYAWILFMEGRYEEAKIYIDQAFQNLDSTDVSDVYYEHAGDISAMRGDMPQALEYWEKALKAGSKSAVLPKKIKQKKYIKE</sequence>
<evidence type="ECO:0000313" key="5">
    <source>
        <dbReference type="EMBL" id="SUB80022.1"/>
    </source>
</evidence>
<protein>
    <submittedName>
        <fullName evidence="5">Tetratricopeptide repeat protein</fullName>
    </submittedName>
</protein>
<dbReference type="InterPro" id="IPR011990">
    <property type="entry name" value="TPR-like_helical_dom_sf"/>
</dbReference>
<accession>A0AAQ1ZJF3</accession>
<dbReference type="SMART" id="SM00028">
    <property type="entry name" value="TPR"/>
    <property type="match status" value="9"/>
</dbReference>
<dbReference type="PROSITE" id="PS50005">
    <property type="entry name" value="TPR"/>
    <property type="match status" value="2"/>
</dbReference>
<dbReference type="InterPro" id="IPR051685">
    <property type="entry name" value="Ycf3/AcsC/BcsC/TPR_MFPF"/>
</dbReference>
<dbReference type="AlphaFoldDB" id="A0AAQ1ZJF3"/>
<gene>
    <name evidence="5" type="ORF">NCTC13063_01299</name>
</gene>